<feature type="compositionally biased region" description="Polar residues" evidence="3">
    <location>
        <begin position="665"/>
        <end position="682"/>
    </location>
</feature>
<feature type="region of interest" description="Disordered" evidence="3">
    <location>
        <begin position="755"/>
        <end position="775"/>
    </location>
</feature>
<dbReference type="CDD" id="cd12148">
    <property type="entry name" value="fungal_TF_MHR"/>
    <property type="match status" value="1"/>
</dbReference>
<dbReference type="PANTHER" id="PTHR46910">
    <property type="entry name" value="TRANSCRIPTION FACTOR PDR1"/>
    <property type="match status" value="1"/>
</dbReference>
<sequence>MLSNNTYERSDSQRLASSSQHVYKKRRVEPACDLCRQKKIRCDGQANSGKCPNCLASGSECTYAKPGRKKHEILAGSREDLERRLHKLEFLLENPRPSGDFSPGLGVRVHPSWFTDQDSSPSHVQHDISAPSLFSSTGHTPDATQSVEDSQSESDDIEETDFLTKHLEGLQLTDRFLGHSSGAKLINHVQEMKLTHGDVNHDQRPRPQIRTRFWRVKPWEQYAPLPERRDFFFPEPDLFAALVDIYFTRCNIYFPLLHRPTFERGVADGLHLIDDGFGATVLLVCALGSRHSSDPRVFLVHNETDLNSAGWKWFNQVQHRSSLYAPFRAYELQLICLSVMFLQASAAPHASWTLIGVGVRLAISSGAHRRKPTITAEDELWKRAFWVLVCLDRSSSASLGRPCPMQDKDFDLDLPKNCDDEYWENAEDPEQNFTQPPGKPAATHFFICLIKLNQIIARALDKIYPVDKSKVRHGYVKGWEQTIVAELDSALNEWLEEVPDHLRWDPTREDPLFFNQSASLYAGYYYVQILIHRPFIPSLHKASPVSFPSLAICTNAARSCSHAVLLQFERFSDCSLKQYAFPGLMSSTIVLLLTIWGGKRSGVSIDTTQEMATVHRCMDMLKSMEERWLGAGRLWDILSELVAVGDLPFPHSDLADSKKRRRGSESGNGPQEYSQPVQSNDLGTMPLQGPIDFDPVPTGMDFARWLSTGVPAQDNRNFASTVDQPLLYLSDSTPDSSETMPTTPFHQAPLDTFATQDLSSSSDQPSYPEQTGNNVPDAADVWSAALTDFELDEWGAYIMGMIEWE</sequence>
<keyword evidence="6" id="KW-1185">Reference proteome</keyword>
<evidence type="ECO:0000256" key="3">
    <source>
        <dbReference type="SAM" id="MobiDB-lite"/>
    </source>
</evidence>
<dbReference type="SUPFAM" id="SSF57701">
    <property type="entry name" value="Zn2/Cys6 DNA-binding domain"/>
    <property type="match status" value="1"/>
</dbReference>
<protein>
    <submittedName>
        <fullName evidence="5">Unplaced genomic scaffold PLICRscaffold_16, whole genome shotgun sequence</fullName>
    </submittedName>
</protein>
<evidence type="ECO:0000313" key="5">
    <source>
        <dbReference type="EMBL" id="KII84896.1"/>
    </source>
</evidence>
<evidence type="ECO:0000256" key="2">
    <source>
        <dbReference type="ARBA" id="ARBA00023242"/>
    </source>
</evidence>
<feature type="compositionally biased region" description="Polar residues" evidence="3">
    <location>
        <begin position="755"/>
        <end position="774"/>
    </location>
</feature>
<dbReference type="AlphaFoldDB" id="A0A0C9SL55"/>
<name>A0A0C9SL55_PLICR</name>
<dbReference type="GO" id="GO:0000981">
    <property type="term" value="F:DNA-binding transcription factor activity, RNA polymerase II-specific"/>
    <property type="evidence" value="ECO:0007669"/>
    <property type="project" value="InterPro"/>
</dbReference>
<keyword evidence="1" id="KW-0479">Metal-binding</keyword>
<dbReference type="OrthoDB" id="4456959at2759"/>
<dbReference type="CDD" id="cd00067">
    <property type="entry name" value="GAL4"/>
    <property type="match status" value="1"/>
</dbReference>
<proteinExistence type="predicted"/>
<dbReference type="SMART" id="SM00906">
    <property type="entry name" value="Fungal_trans"/>
    <property type="match status" value="1"/>
</dbReference>
<dbReference type="EMBL" id="KN832569">
    <property type="protein sequence ID" value="KII84896.1"/>
    <property type="molecule type" value="Genomic_DNA"/>
</dbReference>
<dbReference type="GO" id="GO:0008270">
    <property type="term" value="F:zinc ion binding"/>
    <property type="evidence" value="ECO:0007669"/>
    <property type="project" value="InterPro"/>
</dbReference>
<dbReference type="InterPro" id="IPR050987">
    <property type="entry name" value="AtrR-like"/>
</dbReference>
<dbReference type="Proteomes" id="UP000053263">
    <property type="component" value="Unassembled WGS sequence"/>
</dbReference>
<dbReference type="PANTHER" id="PTHR46910:SF38">
    <property type="entry name" value="ZN(2)-C6 FUNGAL-TYPE DOMAIN-CONTAINING PROTEIN"/>
    <property type="match status" value="1"/>
</dbReference>
<gene>
    <name evidence="5" type="ORF">PLICRDRAFT_95023</name>
</gene>
<dbReference type="InterPro" id="IPR001138">
    <property type="entry name" value="Zn2Cys6_DnaBD"/>
</dbReference>
<evidence type="ECO:0000259" key="4">
    <source>
        <dbReference type="PROSITE" id="PS50048"/>
    </source>
</evidence>
<dbReference type="InterPro" id="IPR036864">
    <property type="entry name" value="Zn2-C6_fun-type_DNA-bd_sf"/>
</dbReference>
<dbReference type="Pfam" id="PF04082">
    <property type="entry name" value="Fungal_trans"/>
    <property type="match status" value="1"/>
</dbReference>
<feature type="compositionally biased region" description="Polar residues" evidence="3">
    <location>
        <begin position="730"/>
        <end position="745"/>
    </location>
</feature>
<feature type="region of interest" description="Disordered" evidence="3">
    <location>
        <begin position="1"/>
        <end position="23"/>
    </location>
</feature>
<dbReference type="PROSITE" id="PS00463">
    <property type="entry name" value="ZN2_CY6_FUNGAL_1"/>
    <property type="match status" value="1"/>
</dbReference>
<dbReference type="Gene3D" id="4.10.240.10">
    <property type="entry name" value="Zn(2)-C6 fungal-type DNA-binding domain"/>
    <property type="match status" value="1"/>
</dbReference>
<dbReference type="GO" id="GO:0003677">
    <property type="term" value="F:DNA binding"/>
    <property type="evidence" value="ECO:0007669"/>
    <property type="project" value="InterPro"/>
</dbReference>
<reference evidence="5 6" key="1">
    <citation type="submission" date="2014-06" db="EMBL/GenBank/DDBJ databases">
        <title>Evolutionary Origins and Diversification of the Mycorrhizal Mutualists.</title>
        <authorList>
            <consortium name="DOE Joint Genome Institute"/>
            <consortium name="Mycorrhizal Genomics Consortium"/>
            <person name="Kohler A."/>
            <person name="Kuo A."/>
            <person name="Nagy L.G."/>
            <person name="Floudas D."/>
            <person name="Copeland A."/>
            <person name="Barry K.W."/>
            <person name="Cichocki N."/>
            <person name="Veneault-Fourrey C."/>
            <person name="LaButti K."/>
            <person name="Lindquist E.A."/>
            <person name="Lipzen A."/>
            <person name="Lundell T."/>
            <person name="Morin E."/>
            <person name="Murat C."/>
            <person name="Riley R."/>
            <person name="Ohm R."/>
            <person name="Sun H."/>
            <person name="Tunlid A."/>
            <person name="Henrissat B."/>
            <person name="Grigoriev I.V."/>
            <person name="Hibbett D.S."/>
            <person name="Martin F."/>
        </authorList>
    </citation>
    <scope>NUCLEOTIDE SEQUENCE [LARGE SCALE GENOMIC DNA]</scope>
    <source>
        <strain evidence="5 6">FD-325 SS-3</strain>
    </source>
</reference>
<feature type="domain" description="Zn(2)-C6 fungal-type" evidence="4">
    <location>
        <begin position="31"/>
        <end position="63"/>
    </location>
</feature>
<evidence type="ECO:0000256" key="1">
    <source>
        <dbReference type="ARBA" id="ARBA00022723"/>
    </source>
</evidence>
<dbReference type="HOGENOM" id="CLU_006019_2_0_1"/>
<dbReference type="GO" id="GO:0006351">
    <property type="term" value="P:DNA-templated transcription"/>
    <property type="evidence" value="ECO:0007669"/>
    <property type="project" value="InterPro"/>
</dbReference>
<dbReference type="InterPro" id="IPR007219">
    <property type="entry name" value="XnlR_reg_dom"/>
</dbReference>
<dbReference type="Pfam" id="PF00172">
    <property type="entry name" value="Zn_clus"/>
    <property type="match status" value="1"/>
</dbReference>
<feature type="compositionally biased region" description="Polar residues" evidence="3">
    <location>
        <begin position="1"/>
        <end position="21"/>
    </location>
</feature>
<feature type="region of interest" description="Disordered" evidence="3">
    <location>
        <begin position="653"/>
        <end position="691"/>
    </location>
</feature>
<feature type="region of interest" description="Disordered" evidence="3">
    <location>
        <begin position="729"/>
        <end position="748"/>
    </location>
</feature>
<accession>A0A0C9SL55</accession>
<organism evidence="5 6">
    <name type="scientific">Plicaturopsis crispa FD-325 SS-3</name>
    <dbReference type="NCBI Taxonomy" id="944288"/>
    <lineage>
        <taxon>Eukaryota</taxon>
        <taxon>Fungi</taxon>
        <taxon>Dikarya</taxon>
        <taxon>Basidiomycota</taxon>
        <taxon>Agaricomycotina</taxon>
        <taxon>Agaricomycetes</taxon>
        <taxon>Agaricomycetidae</taxon>
        <taxon>Amylocorticiales</taxon>
        <taxon>Amylocorticiaceae</taxon>
        <taxon>Plicatura</taxon>
        <taxon>Plicaturopsis crispa</taxon>
    </lineage>
</organism>
<evidence type="ECO:0000313" key="6">
    <source>
        <dbReference type="Proteomes" id="UP000053263"/>
    </source>
</evidence>
<keyword evidence="2" id="KW-0539">Nucleus</keyword>
<dbReference type="SMART" id="SM00066">
    <property type="entry name" value="GAL4"/>
    <property type="match status" value="1"/>
</dbReference>
<feature type="region of interest" description="Disordered" evidence="3">
    <location>
        <begin position="116"/>
        <end position="158"/>
    </location>
</feature>
<dbReference type="PROSITE" id="PS50048">
    <property type="entry name" value="ZN2_CY6_FUNGAL_2"/>
    <property type="match status" value="1"/>
</dbReference>
<feature type="compositionally biased region" description="Polar residues" evidence="3">
    <location>
        <begin position="132"/>
        <end position="145"/>
    </location>
</feature>